<dbReference type="PANTHER" id="PTHR43785:SF2">
    <property type="entry name" value="TYPE-1 GLUTAMINE SYNTHETASE 1"/>
    <property type="match status" value="1"/>
</dbReference>
<dbReference type="SMART" id="SM01230">
    <property type="entry name" value="Gln-synt_C"/>
    <property type="match status" value="1"/>
</dbReference>
<proteinExistence type="inferred from homology"/>
<dbReference type="GeneID" id="18814091"/>
<dbReference type="Gene3D" id="3.30.590.10">
    <property type="entry name" value="Glutamine synthetase/guanido kinase, catalytic domain"/>
    <property type="match status" value="1"/>
</dbReference>
<organism>
    <name type="scientific">Serpula lacrymans var. lacrymans (strain S7.9)</name>
    <name type="common">Dry rot fungus</name>
    <dbReference type="NCBI Taxonomy" id="578457"/>
    <lineage>
        <taxon>Eukaryota</taxon>
        <taxon>Fungi</taxon>
        <taxon>Dikarya</taxon>
        <taxon>Basidiomycota</taxon>
        <taxon>Agaricomycotina</taxon>
        <taxon>Agaricomycetes</taxon>
        <taxon>Agaricomycetidae</taxon>
        <taxon>Boletales</taxon>
        <taxon>Coniophorineae</taxon>
        <taxon>Serpulaceae</taxon>
        <taxon>Serpula</taxon>
    </lineage>
</organism>
<dbReference type="PROSITE" id="PS51987">
    <property type="entry name" value="GS_CATALYTIC"/>
    <property type="match status" value="1"/>
</dbReference>
<dbReference type="EMBL" id="GL945429">
    <property type="protein sequence ID" value="EGO28976.1"/>
    <property type="molecule type" value="Genomic_DNA"/>
</dbReference>
<protein>
    <recommendedName>
        <fullName evidence="4">GS catalytic domain-containing protein</fullName>
    </recommendedName>
</protein>
<dbReference type="Pfam" id="PF00120">
    <property type="entry name" value="Gln-synt_C"/>
    <property type="match status" value="1"/>
</dbReference>
<dbReference type="SUPFAM" id="SSF55931">
    <property type="entry name" value="Glutamine synthetase/guanido kinase"/>
    <property type="match status" value="1"/>
</dbReference>
<dbReference type="OrthoDB" id="3364440at2759"/>
<evidence type="ECO:0000256" key="2">
    <source>
        <dbReference type="PROSITE-ProRule" id="PRU01331"/>
    </source>
</evidence>
<gene>
    <name evidence="5" type="ORF">SERLADRAFT_432989</name>
</gene>
<accession>F8NI79</accession>
<sequence>MSLDYGVKYTPSTVSAGNISISDLNTYGIKHVRIQWVDLINNVRYRVVTLSHFNKLLKSSRPSISVTKCVFGLVFLALAPGFNAVGEYLYVIEISTLRLCSYAPGHAVVMGRFEEKVPIMSPSHSLSVQVPLCPRTTLRRVTEDAKRTLGVEFLVGFETEFILLKSTNPIVAVNNHGWSNSAALGAGTVESKVLEEISDALVASGIEVQMYHAEAAPGQYELVTGPLPPLEAADALIHKRETIFNIASKHGLRATLAPRLYKDSCGSAAHAHISVHSTPGRSNGELSQSVENALTSIESSFLAGLLSHLPSVTAFTLPLPASYSRMLDGVWSGGTYVCWGTDNREAPIRLCNASSLSSRNFEVKCIDGTSNPYLVLASLLSAGLSGVKDSQKLDVKDLSDTKSAAQLDESERRAIGITQRMSLSWEEARHNLAKDSVIKEYMGQAMVNSYLDVNEILARMMEAETEAKKVQLLVENY</sequence>
<evidence type="ECO:0000256" key="1">
    <source>
        <dbReference type="ARBA" id="ARBA00022598"/>
    </source>
</evidence>
<dbReference type="GO" id="GO:0004356">
    <property type="term" value="F:glutamine synthetase activity"/>
    <property type="evidence" value="ECO:0007669"/>
    <property type="project" value="InterPro"/>
</dbReference>
<dbReference type="InterPro" id="IPR014746">
    <property type="entry name" value="Gln_synth/guanido_kin_cat_dom"/>
</dbReference>
<name>F8NI79_SERL9</name>
<comment type="similarity">
    <text evidence="2 3">Belongs to the glutamine synthetase family.</text>
</comment>
<dbReference type="KEGG" id="sla:SERLADRAFT_432989"/>
<reference evidence="5" key="1">
    <citation type="submission" date="2011-04" db="EMBL/GenBank/DDBJ databases">
        <title>Evolution of plant cell wall degrading machinery underlies the functional diversity of forest fungi.</title>
        <authorList>
            <consortium name="US DOE Joint Genome Institute (JGI-PGF)"/>
            <person name="Eastwood D.C."/>
            <person name="Floudas D."/>
            <person name="Binder M."/>
            <person name="Majcherczyk A."/>
            <person name="Schneider P."/>
            <person name="Aerts A."/>
            <person name="Asiegbu F.O."/>
            <person name="Baker S.E."/>
            <person name="Barry K."/>
            <person name="Bendiksby M."/>
            <person name="Blumentritt M."/>
            <person name="Coutinho P.M."/>
            <person name="Cullen D."/>
            <person name="Cullen D."/>
            <person name="Gathman A."/>
            <person name="Goodell B."/>
            <person name="Henrissat B."/>
            <person name="Ihrmark K."/>
            <person name="Kauserud H."/>
            <person name="Kohler A."/>
            <person name="LaButti K."/>
            <person name="Lapidus A."/>
            <person name="Lavin J.L."/>
            <person name="Lee Y.-H."/>
            <person name="Lindquist E."/>
            <person name="Lilly W."/>
            <person name="Lucas S."/>
            <person name="Morin E."/>
            <person name="Murat C."/>
            <person name="Oguiza J.A."/>
            <person name="Park J."/>
            <person name="Pisabarro A.G."/>
            <person name="Riley R."/>
            <person name="Rosling A."/>
            <person name="Salamov A."/>
            <person name="Schmidt O."/>
            <person name="Schmutz J."/>
            <person name="Skrede I."/>
            <person name="Stenlid J."/>
            <person name="Wiebenga A."/>
            <person name="Xie X."/>
            <person name="Kues U."/>
            <person name="Hibbett D.S."/>
            <person name="Hoffmeister D."/>
            <person name="Hogberg N."/>
            <person name="Martin F."/>
            <person name="Grigoriev I.V."/>
            <person name="Watkinson S.C."/>
        </authorList>
    </citation>
    <scope>NUCLEOTIDE SEQUENCE</scope>
    <source>
        <strain evidence="5">S7.9</strain>
    </source>
</reference>
<dbReference type="RefSeq" id="XP_007313218.1">
    <property type="nucleotide sequence ID" value="XM_007313156.1"/>
</dbReference>
<evidence type="ECO:0000259" key="4">
    <source>
        <dbReference type="PROSITE" id="PS51987"/>
    </source>
</evidence>
<dbReference type="AlphaFoldDB" id="F8NI79"/>
<dbReference type="Proteomes" id="UP000008064">
    <property type="component" value="Unassembled WGS sequence"/>
</dbReference>
<dbReference type="PANTHER" id="PTHR43785">
    <property type="entry name" value="GAMMA-GLUTAMYLPUTRESCINE SYNTHETASE"/>
    <property type="match status" value="1"/>
</dbReference>
<keyword evidence="1" id="KW-0436">Ligase</keyword>
<feature type="domain" description="GS catalytic" evidence="4">
    <location>
        <begin position="134"/>
        <end position="477"/>
    </location>
</feature>
<evidence type="ECO:0000313" key="5">
    <source>
        <dbReference type="EMBL" id="EGO28976.1"/>
    </source>
</evidence>
<dbReference type="InterPro" id="IPR008146">
    <property type="entry name" value="Gln_synth_cat_dom"/>
</dbReference>
<dbReference type="HOGENOM" id="CLU_017290_6_1_1"/>
<evidence type="ECO:0000256" key="3">
    <source>
        <dbReference type="RuleBase" id="RU000384"/>
    </source>
</evidence>